<dbReference type="Pfam" id="PF03625">
    <property type="entry name" value="DUF302"/>
    <property type="match status" value="1"/>
</dbReference>
<dbReference type="InterPro" id="IPR035923">
    <property type="entry name" value="TT1751-like_sf"/>
</dbReference>
<dbReference type="EMBL" id="JAHJDP010000091">
    <property type="protein sequence ID" value="MBU2692421.1"/>
    <property type="molecule type" value="Genomic_DNA"/>
</dbReference>
<organism evidence="2 3">
    <name type="scientific">Eiseniibacteriota bacterium</name>
    <dbReference type="NCBI Taxonomy" id="2212470"/>
    <lineage>
        <taxon>Bacteria</taxon>
        <taxon>Candidatus Eiseniibacteriota</taxon>
    </lineage>
</organism>
<evidence type="ECO:0000313" key="3">
    <source>
        <dbReference type="Proteomes" id="UP000777784"/>
    </source>
</evidence>
<evidence type="ECO:0000259" key="1">
    <source>
        <dbReference type="Pfam" id="PF03625"/>
    </source>
</evidence>
<evidence type="ECO:0000313" key="2">
    <source>
        <dbReference type="EMBL" id="MBU2692421.1"/>
    </source>
</evidence>
<gene>
    <name evidence="2" type="ORF">KJ970_15970</name>
</gene>
<dbReference type="SUPFAM" id="SSF103247">
    <property type="entry name" value="TT1751-like"/>
    <property type="match status" value="1"/>
</dbReference>
<dbReference type="InterPro" id="IPR005180">
    <property type="entry name" value="DUF302"/>
</dbReference>
<dbReference type="Gene3D" id="3.30.310.70">
    <property type="entry name" value="TT1751-like domain"/>
    <property type="match status" value="1"/>
</dbReference>
<comment type="caution">
    <text evidence="2">The sequence shown here is derived from an EMBL/GenBank/DDBJ whole genome shotgun (WGS) entry which is preliminary data.</text>
</comment>
<dbReference type="PIRSF" id="PIRSF021774">
    <property type="entry name" value="UCP021774"/>
    <property type="match status" value="1"/>
</dbReference>
<dbReference type="AlphaFoldDB" id="A0A948RXR2"/>
<dbReference type="PANTHER" id="PTHR38342:SF1">
    <property type="entry name" value="SLR5037 PROTEIN"/>
    <property type="match status" value="1"/>
</dbReference>
<sequence>MSYYFAKRLSVTFEAAVEAVTMALKAQGFGILTEIDVKATLKEKLGVDFRKYRILGACNPPFAYKALQAEDKIGLMLPCNVIVQEHDKGEVEVAVIDPVASMNAVGTQDLAAVGMEVQKRLAAVIEGL</sequence>
<dbReference type="CDD" id="cd14797">
    <property type="entry name" value="DUF302"/>
    <property type="match status" value="1"/>
</dbReference>
<dbReference type="PANTHER" id="PTHR38342">
    <property type="entry name" value="SLR5037 PROTEIN"/>
    <property type="match status" value="1"/>
</dbReference>
<name>A0A948RXR2_UNCEI</name>
<dbReference type="Proteomes" id="UP000777784">
    <property type="component" value="Unassembled WGS sequence"/>
</dbReference>
<protein>
    <submittedName>
        <fullName evidence="2">DUF302 domain-containing protein</fullName>
    </submittedName>
</protein>
<accession>A0A948RXR2</accession>
<reference evidence="2" key="1">
    <citation type="submission" date="2021-05" db="EMBL/GenBank/DDBJ databases">
        <title>Energy efficiency and biological interactions define the core microbiome of deep oligotrophic groundwater.</title>
        <authorList>
            <person name="Mehrshad M."/>
            <person name="Lopez-Fernandez M."/>
            <person name="Bell E."/>
            <person name="Bernier-Latmani R."/>
            <person name="Bertilsson S."/>
            <person name="Dopson M."/>
        </authorList>
    </citation>
    <scope>NUCLEOTIDE SEQUENCE</scope>
    <source>
        <strain evidence="2">Modern_marine.mb.64</strain>
    </source>
</reference>
<feature type="domain" description="DUF302" evidence="1">
    <location>
        <begin position="35"/>
        <end position="98"/>
    </location>
</feature>
<dbReference type="InterPro" id="IPR016796">
    <property type="entry name" value="UCP021774"/>
</dbReference>
<proteinExistence type="predicted"/>